<keyword evidence="4" id="KW-0132">Cell division</keyword>
<feature type="domain" description="Ataxin-10" evidence="7">
    <location>
        <begin position="407"/>
        <end position="496"/>
    </location>
</feature>
<dbReference type="Gene3D" id="1.25.10.10">
    <property type="entry name" value="Leucine-rich Repeat Variant"/>
    <property type="match status" value="2"/>
</dbReference>
<dbReference type="OrthoDB" id="379794at2759"/>
<dbReference type="Pfam" id="PF09759">
    <property type="entry name" value="Atx10homo_assoc"/>
    <property type="match status" value="1"/>
</dbReference>
<keyword evidence="5" id="KW-0131">Cell cycle</keyword>
<comment type="subcellular location">
    <subcellularLocation>
        <location evidence="1">Midbody</location>
    </subcellularLocation>
</comment>
<accession>A0A7J5ZCJ7</accession>
<evidence type="ECO:0000256" key="1">
    <source>
        <dbReference type="ARBA" id="ARBA00004214"/>
    </source>
</evidence>
<dbReference type="InterPro" id="IPR051374">
    <property type="entry name" value="Ataxin-10/CTR86_families"/>
</dbReference>
<dbReference type="PANTHER" id="PTHR13255">
    <property type="entry name" value="ATAXIN-10"/>
    <property type="match status" value="1"/>
</dbReference>
<sequence>MGVVRQVKPIIGPRDLVIQVAMNYIKSRAVSHRNIVIINANMAANTDNMDISASIAGILKEEHCPEHLQVLKTFTTTLRDKEYRDAVKEEVLSRLCDELHAVSCDDQDLQSVALQLQLTAECFRAQRNTCVESDRNQSLLRELGFIDVSLKLLDFLQTRHSESRDGIFEPLRCGIQFLGNLSVGNQMCKDDIWRLSFPNLLMQLLSVDDEKTVNYASMVLHTCLDEAKVEELSDLQNIQLALRVMELCRTHPDLDWTVLIATQFFLKSSALVESMYSGMSHHERLTLLELLFAQLQEEDSEECGIPPDVARFVATSFVKGCGAVLTLATGSASSDEVLQEAMTVISLLDVLCEMTSDHKQFKFLQKHPDLLVHTIGKASKNVFSAAQNFSSLGGDGDPSSHSPVISFKAHLIRLIGNLCYSNTDNQNKVSELEGIPLILDNCNIDIISQWAIFAVRNLLEHNKKNQEQVAALERRGTTDYSALKELGFEVEQRDGGLLLKTVRKDS</sequence>
<dbReference type="GO" id="GO:0031175">
    <property type="term" value="P:neuron projection development"/>
    <property type="evidence" value="ECO:0007669"/>
    <property type="project" value="TreeGrafter"/>
</dbReference>
<gene>
    <name evidence="8" type="ORF">F7725_021931</name>
</gene>
<dbReference type="EMBL" id="JAAKFY010000003">
    <property type="protein sequence ID" value="KAF3859532.1"/>
    <property type="molecule type" value="Genomic_DNA"/>
</dbReference>
<evidence type="ECO:0000313" key="8">
    <source>
        <dbReference type="EMBL" id="KAF3859532.1"/>
    </source>
</evidence>
<reference evidence="8 9" key="1">
    <citation type="submission" date="2020-03" db="EMBL/GenBank/DDBJ databases">
        <title>Dissostichus mawsoni Genome sequencing and assembly.</title>
        <authorList>
            <person name="Park H."/>
        </authorList>
    </citation>
    <scope>NUCLEOTIDE SEQUENCE [LARGE SCALE GENOMIC DNA]</scope>
    <source>
        <strain evidence="8">DM0001</strain>
        <tissue evidence="8">Muscle</tissue>
    </source>
</reference>
<dbReference type="InterPro" id="IPR016024">
    <property type="entry name" value="ARM-type_fold"/>
</dbReference>
<organism evidence="8 9">
    <name type="scientific">Dissostichus mawsoni</name>
    <name type="common">Antarctic cod</name>
    <dbReference type="NCBI Taxonomy" id="36200"/>
    <lineage>
        <taxon>Eukaryota</taxon>
        <taxon>Metazoa</taxon>
        <taxon>Chordata</taxon>
        <taxon>Craniata</taxon>
        <taxon>Vertebrata</taxon>
        <taxon>Euteleostomi</taxon>
        <taxon>Actinopterygii</taxon>
        <taxon>Neopterygii</taxon>
        <taxon>Teleostei</taxon>
        <taxon>Neoteleostei</taxon>
        <taxon>Acanthomorphata</taxon>
        <taxon>Eupercaria</taxon>
        <taxon>Perciformes</taxon>
        <taxon>Notothenioidei</taxon>
        <taxon>Nototheniidae</taxon>
        <taxon>Dissostichus</taxon>
    </lineage>
</organism>
<dbReference type="InterPro" id="IPR011989">
    <property type="entry name" value="ARM-like"/>
</dbReference>
<name>A0A7J5ZCJ7_DISMA</name>
<protein>
    <recommendedName>
        <fullName evidence="3">Ataxin-10</fullName>
    </recommendedName>
</protein>
<evidence type="ECO:0000256" key="6">
    <source>
        <dbReference type="ARBA" id="ARBA00045173"/>
    </source>
</evidence>
<evidence type="ECO:0000256" key="5">
    <source>
        <dbReference type="ARBA" id="ARBA00023306"/>
    </source>
</evidence>
<keyword evidence="9" id="KW-1185">Reference proteome</keyword>
<dbReference type="AlphaFoldDB" id="A0A7J5ZCJ7"/>
<proteinExistence type="inferred from homology"/>
<comment type="caution">
    <text evidence="8">The sequence shown here is derived from an EMBL/GenBank/DDBJ whole genome shotgun (WGS) entry which is preliminary data.</text>
</comment>
<evidence type="ECO:0000256" key="3">
    <source>
        <dbReference type="ARBA" id="ARBA00018804"/>
    </source>
</evidence>
<dbReference type="InterPro" id="IPR019156">
    <property type="entry name" value="Ataxin-10_domain"/>
</dbReference>
<comment type="function">
    <text evidence="6">May play a role in the regulation of cytokinesis. May play a role in signaling by stimulating protein glycosylation. Induces neuritogenesis by activating the Ras-MAP kinase pathway and is necessary for the survival of cerebellar neurons. Does not appear to play a major role in ciliogenesis.</text>
</comment>
<dbReference type="Proteomes" id="UP000518266">
    <property type="component" value="Unassembled WGS sequence"/>
</dbReference>
<dbReference type="PANTHER" id="PTHR13255:SF0">
    <property type="entry name" value="ATAXIN-10"/>
    <property type="match status" value="1"/>
</dbReference>
<evidence type="ECO:0000313" key="9">
    <source>
        <dbReference type="Proteomes" id="UP000518266"/>
    </source>
</evidence>
<dbReference type="GO" id="GO:0051301">
    <property type="term" value="P:cell division"/>
    <property type="evidence" value="ECO:0007669"/>
    <property type="project" value="UniProtKB-KW"/>
</dbReference>
<evidence type="ECO:0000256" key="2">
    <source>
        <dbReference type="ARBA" id="ARBA00008384"/>
    </source>
</evidence>
<evidence type="ECO:0000259" key="7">
    <source>
        <dbReference type="Pfam" id="PF09759"/>
    </source>
</evidence>
<comment type="similarity">
    <text evidence="2">Belongs to the ataxin-10 family.</text>
</comment>
<dbReference type="SUPFAM" id="SSF48371">
    <property type="entry name" value="ARM repeat"/>
    <property type="match status" value="1"/>
</dbReference>
<dbReference type="GO" id="GO:0030496">
    <property type="term" value="C:midbody"/>
    <property type="evidence" value="ECO:0007669"/>
    <property type="project" value="UniProtKB-SubCell"/>
</dbReference>
<dbReference type="GO" id="GO:0005829">
    <property type="term" value="C:cytosol"/>
    <property type="evidence" value="ECO:0007669"/>
    <property type="project" value="TreeGrafter"/>
</dbReference>
<evidence type="ECO:0000256" key="4">
    <source>
        <dbReference type="ARBA" id="ARBA00022618"/>
    </source>
</evidence>